<accession>A0A326RPW8</accession>
<dbReference type="PROSITE" id="PS51257">
    <property type="entry name" value="PROKAR_LIPOPROTEIN"/>
    <property type="match status" value="1"/>
</dbReference>
<feature type="chain" id="PRO_5016246108" description="DUF4382 domain-containing protein" evidence="1">
    <location>
        <begin position="24"/>
        <end position="247"/>
    </location>
</feature>
<evidence type="ECO:0008006" key="4">
    <source>
        <dbReference type="Google" id="ProtNLM"/>
    </source>
</evidence>
<keyword evidence="1" id="KW-0732">Signal</keyword>
<proteinExistence type="predicted"/>
<protein>
    <recommendedName>
        <fullName evidence="4">DUF4382 domain-containing protein</fullName>
    </recommendedName>
</protein>
<evidence type="ECO:0000313" key="3">
    <source>
        <dbReference type="Proteomes" id="UP000248917"/>
    </source>
</evidence>
<feature type="signal peptide" evidence="1">
    <location>
        <begin position="1"/>
        <end position="23"/>
    </location>
</feature>
<dbReference type="EMBL" id="QKTX01000010">
    <property type="protein sequence ID" value="PZV81550.1"/>
    <property type="molecule type" value="Genomic_DNA"/>
</dbReference>
<comment type="caution">
    <text evidence="2">The sequence shown here is derived from an EMBL/GenBank/DDBJ whole genome shotgun (WGS) entry which is preliminary data.</text>
</comment>
<sequence>MKTTHRFYALAFAAFTFAFTSCTDDNDPEVLGSGEVKMGMGVKLRTSNNPGARIANTGLDITSGFLQVKKIELETEGVDEAGREFEKEFEFKFREIKKINFDELNSNADFFIAIPAGNYEEIEVEIDLIDNKNQPSIQLDGTYTYQDGRTVPFRLEVFGDDDDDMDFEVELEAEDDDDLFFLNGVNNPLALLQIDAKSWFRTISTSALETAELTDGVLLINRNKNRTIYRSVEDRIKASSDIELKMR</sequence>
<gene>
    <name evidence="2" type="ORF">CLV31_11082</name>
</gene>
<dbReference type="RefSeq" id="WP_111393621.1">
    <property type="nucleotide sequence ID" value="NZ_QKTX01000010.1"/>
</dbReference>
<reference evidence="2 3" key="1">
    <citation type="submission" date="2018-06" db="EMBL/GenBank/DDBJ databases">
        <title>Genomic Encyclopedia of Archaeal and Bacterial Type Strains, Phase II (KMG-II): from individual species to whole genera.</title>
        <authorList>
            <person name="Goeker M."/>
        </authorList>
    </citation>
    <scope>NUCLEOTIDE SEQUENCE [LARGE SCALE GENOMIC DNA]</scope>
    <source>
        <strain evidence="2 3">T4</strain>
    </source>
</reference>
<dbReference type="OrthoDB" id="823014at2"/>
<dbReference type="AlphaFoldDB" id="A0A326RPW8"/>
<dbReference type="Proteomes" id="UP000248917">
    <property type="component" value="Unassembled WGS sequence"/>
</dbReference>
<organism evidence="2 3">
    <name type="scientific">Algoriphagus aquaeductus</name>
    <dbReference type="NCBI Taxonomy" id="475299"/>
    <lineage>
        <taxon>Bacteria</taxon>
        <taxon>Pseudomonadati</taxon>
        <taxon>Bacteroidota</taxon>
        <taxon>Cytophagia</taxon>
        <taxon>Cytophagales</taxon>
        <taxon>Cyclobacteriaceae</taxon>
        <taxon>Algoriphagus</taxon>
    </lineage>
</organism>
<keyword evidence="3" id="KW-1185">Reference proteome</keyword>
<name>A0A326RPW8_9BACT</name>
<evidence type="ECO:0000313" key="2">
    <source>
        <dbReference type="EMBL" id="PZV81550.1"/>
    </source>
</evidence>
<evidence type="ECO:0000256" key="1">
    <source>
        <dbReference type="SAM" id="SignalP"/>
    </source>
</evidence>